<feature type="region of interest" description="Disordered" evidence="1">
    <location>
        <begin position="1140"/>
        <end position="1183"/>
    </location>
</feature>
<feature type="domain" description="F5/8 type C" evidence="3">
    <location>
        <begin position="1"/>
        <end position="148"/>
    </location>
</feature>
<keyword evidence="2" id="KW-0472">Membrane</keyword>
<organism evidence="4 5">
    <name type="scientific">Microbacterium radiodurans</name>
    <dbReference type="NCBI Taxonomy" id="661398"/>
    <lineage>
        <taxon>Bacteria</taxon>
        <taxon>Bacillati</taxon>
        <taxon>Actinomycetota</taxon>
        <taxon>Actinomycetes</taxon>
        <taxon>Micrococcales</taxon>
        <taxon>Microbacteriaceae</taxon>
        <taxon>Microbacterium</taxon>
    </lineage>
</organism>
<evidence type="ECO:0000259" key="3">
    <source>
        <dbReference type="PROSITE" id="PS50022"/>
    </source>
</evidence>
<feature type="transmembrane region" description="Helical" evidence="2">
    <location>
        <begin position="1190"/>
        <end position="1209"/>
    </location>
</feature>
<keyword evidence="2" id="KW-0812">Transmembrane</keyword>
<evidence type="ECO:0000256" key="1">
    <source>
        <dbReference type="SAM" id="MobiDB-lite"/>
    </source>
</evidence>
<evidence type="ECO:0000313" key="5">
    <source>
        <dbReference type="Proteomes" id="UP000327039"/>
    </source>
</evidence>
<dbReference type="OrthoDB" id="9761789at2"/>
<dbReference type="Gene3D" id="2.60.40.2700">
    <property type="match status" value="1"/>
</dbReference>
<dbReference type="NCBIfam" id="TIGR01167">
    <property type="entry name" value="LPXTG_anchor"/>
    <property type="match status" value="1"/>
</dbReference>
<keyword evidence="2" id="KW-1133">Transmembrane helix</keyword>
<protein>
    <submittedName>
        <fullName evidence="4">LPXTG cell wall anchor domain-containing protein</fullName>
    </submittedName>
</protein>
<dbReference type="PROSITE" id="PS50022">
    <property type="entry name" value="FA58C_3"/>
    <property type="match status" value="1"/>
</dbReference>
<evidence type="ECO:0000256" key="2">
    <source>
        <dbReference type="SAM" id="Phobius"/>
    </source>
</evidence>
<accession>A0A5J5IMM3</accession>
<reference evidence="5" key="1">
    <citation type="submission" date="2019-09" db="EMBL/GenBank/DDBJ databases">
        <title>Mumia zhuanghuii sp. nov. isolated from the intestinal contents of plateau pika (Ochotona curzoniae) in the Qinghai-Tibet plateau of China.</title>
        <authorList>
            <person name="Tian Z."/>
        </authorList>
    </citation>
    <scope>NUCLEOTIDE SEQUENCE [LARGE SCALE GENOMIC DNA]</scope>
    <source>
        <strain evidence="5">DSM 25564</strain>
    </source>
</reference>
<dbReference type="InterPro" id="IPR000421">
    <property type="entry name" value="FA58C"/>
</dbReference>
<dbReference type="Gene3D" id="2.60.120.260">
    <property type="entry name" value="Galactose-binding domain-like"/>
    <property type="match status" value="1"/>
</dbReference>
<sequence>MSASQTAAWNNINAVKDGAQVFTGDRNADVWATWSPDRPAQQWLQYEWSESRTLHKASIAFWSNNASDTAGNDVTVPRAWKLQAWVDGAWTDVVLQGDATYPREREAANTVTFAAPVETTRLRALFEATTDGQTFAAVGVSEFEVEGDPTRTDGTEWLSSDSFTVGVSRLTGGLYNLVNASDTKYCTNFVANPQVRPEFDVDDSRWTGDVVLRADGRDQVTGLSDDTREVSRDGDAITVTYDSPSANPNGVRSVSLEERYELTGADDEILDWSLKLGNPSAAPVEVEDLGLPLLMNAWWDGGNQTGIYEQNVSRHSFVAEDGSYMFWQRPNGEGPYLVMVPKDGTTLEFKDKVRKGEGVFGERTPSFEGLPTYFIHSSHVGPTRVAAERAAQYLPASSVTLAPGNEQSYGFEFRWADDYTDLRDVLFDAGVVDVVSLPGMTIPQDTKATLAVRARDGIESVTPGGGLGSAGDDARIAPTGERNGYELYEIEFPTLGENFVTVTYAGGKTSVLQYYSIEPIESLIEANASFITENQQAREPQRGYDGAYLQWDMRSQQQVTRYNLNETAIAGIPEFELRWMTGGSDDIGLSPAAFVAEKNVTDPDAAEVASLDYYIDNFLLGYLQNQFQNGERTWNLYHWYDGGDGDRPATGRDDGTSPDVGDGLATWRVMNSPHVWNTYWGMYRIAEAHPDLAERPAAEYLDMAYRTMKAYFEHDDARLYLPDASRHLASMGELTMPLIEDALRAAGRTAEADTLRGFFAEKYEHFASLKYPFASEMSIDTTAFEANYTLSNMFGDEDLARKVTLASLAARGNQPLWYYYGGDNRHMGESWWNLGYETQLGAWQQQEYLLNHDLGAAGIDASELARSTYGAYYAGWANINSGQISADPANIGAASWQFQSQKGSTEYGWIPNIDGWWSWSGESALGFWGALNTASVNVVDDSAVGLYAYGGDVEAQASGWRITPKDGVRQRLVITPAGKLGVSLENAKYSSATVAADLSSIELALDKPEIAGATPEVIVTNLPAGRYVVRDGDDVVSTVDAAALSAGVQIEPRDSGRTLSITREQAGADVQPGKPSISGAAAVGETLTARAGDWQPSDATFSYQWLRDGAPIGGAESATYVVTSADRGHSLSVRVVGRSATGAEASATSDSVAVPSGDAAAPSVQPQPAGGSGDRPRDASKLANTGGEGGWIAAMAVIAALLLGAGALLRKRRRDSVISSR</sequence>
<dbReference type="RefSeq" id="WP_150420449.1">
    <property type="nucleotide sequence ID" value="NZ_VYRZ01000005.1"/>
</dbReference>
<dbReference type="AlphaFoldDB" id="A0A5J5IMM3"/>
<dbReference type="EMBL" id="VYRZ01000005">
    <property type="protein sequence ID" value="KAA9083739.1"/>
    <property type="molecule type" value="Genomic_DNA"/>
</dbReference>
<keyword evidence="5" id="KW-1185">Reference proteome</keyword>
<dbReference type="InterPro" id="IPR043750">
    <property type="entry name" value="DUF5695"/>
</dbReference>
<dbReference type="Proteomes" id="UP000327039">
    <property type="component" value="Unassembled WGS sequence"/>
</dbReference>
<comment type="caution">
    <text evidence="4">The sequence shown here is derived from an EMBL/GenBank/DDBJ whole genome shotgun (WGS) entry which is preliminary data.</text>
</comment>
<dbReference type="Pfam" id="PF18951">
    <property type="entry name" value="DUF5695"/>
    <property type="match status" value="1"/>
</dbReference>
<proteinExistence type="predicted"/>
<gene>
    <name evidence="4" type="ORF">F6B42_14400</name>
</gene>
<name>A0A5J5IMM3_9MICO</name>
<evidence type="ECO:0000313" key="4">
    <source>
        <dbReference type="EMBL" id="KAA9083739.1"/>
    </source>
</evidence>